<reference evidence="8 9" key="1">
    <citation type="journal article" date="2018" name="Mol. Biol. Evol.">
        <title>Broad Genomic Sampling Reveals a Smut Pathogenic Ancestry of the Fungal Clade Ustilaginomycotina.</title>
        <authorList>
            <person name="Kijpornyongpan T."/>
            <person name="Mondo S.J."/>
            <person name="Barry K."/>
            <person name="Sandor L."/>
            <person name="Lee J."/>
            <person name="Lipzen A."/>
            <person name="Pangilinan J."/>
            <person name="LaButti K."/>
            <person name="Hainaut M."/>
            <person name="Henrissat B."/>
            <person name="Grigoriev I.V."/>
            <person name="Spatafora J.W."/>
            <person name="Aime M.C."/>
        </authorList>
    </citation>
    <scope>NUCLEOTIDE SEQUENCE [LARGE SCALE GENOMIC DNA]</scope>
    <source>
        <strain evidence="8 9">MCA 4198</strain>
    </source>
</reference>
<dbReference type="PANTHER" id="PTHR11530:SF11">
    <property type="entry name" value="D-ASPARTATE OXIDASE"/>
    <property type="match status" value="1"/>
</dbReference>
<feature type="region of interest" description="Disordered" evidence="6">
    <location>
        <begin position="171"/>
        <end position="204"/>
    </location>
</feature>
<evidence type="ECO:0000256" key="4">
    <source>
        <dbReference type="ARBA" id="ARBA00022827"/>
    </source>
</evidence>
<organism evidence="8 9">
    <name type="scientific">Acaromyces ingoldii</name>
    <dbReference type="NCBI Taxonomy" id="215250"/>
    <lineage>
        <taxon>Eukaryota</taxon>
        <taxon>Fungi</taxon>
        <taxon>Dikarya</taxon>
        <taxon>Basidiomycota</taxon>
        <taxon>Ustilaginomycotina</taxon>
        <taxon>Exobasidiomycetes</taxon>
        <taxon>Exobasidiales</taxon>
        <taxon>Cryptobasidiaceae</taxon>
        <taxon>Acaromyces</taxon>
    </lineage>
</organism>
<evidence type="ECO:0000256" key="5">
    <source>
        <dbReference type="ARBA" id="ARBA00023002"/>
    </source>
</evidence>
<evidence type="ECO:0000256" key="6">
    <source>
        <dbReference type="SAM" id="MobiDB-lite"/>
    </source>
</evidence>
<sequence>MASIRASSPRATVDEVRSRPQLTVVGAGVIGLTVANELCEHGFDVEVIARDMPFDEASSMQWASPWARWERTTWHRWMDLHKKRPDMIDLVPIQHELEASQSTDVWFKDLVPKFEVDTQDHTLHYESFCVDVPSYLCYLYETLLEQQKQRGCRVTFRRVPTVESLAHCLSTPPSLTPASSPSVSPERALPSTKTIPSVTTATSTTSQDVPTIVINCTSSGSRSLPEAGEDDCLYGALGQTVLVRVPPSDQQDAPAKTIPMRIRPGGSFTSSCRGISPLRNETGAQDAAEQIEDRDAHSFTYIIPRARSGTVILGGTFVPFKFPRTLNSSTSHNWLEWSADEEQTKRIVEQCLEWEPRLGTVNATGEPTVDIVSVGLGVRPMRKGGARIERSTFPHHKAGRDEIVHVVHAYGLGGSGYQQSWGVASDVRSLVEEILAEEKVQRGP</sequence>
<accession>A0A316YG69</accession>
<keyword evidence="3" id="KW-0285">Flavoprotein</keyword>
<gene>
    <name evidence="8" type="ORF">FA10DRAFT_280722</name>
</gene>
<comment type="similarity">
    <text evidence="2">Belongs to the DAMOX/DASOX family.</text>
</comment>
<protein>
    <submittedName>
        <fullName evidence="8">Nucleotide-binding domain-containing protein</fullName>
    </submittedName>
</protein>
<dbReference type="PANTHER" id="PTHR11530">
    <property type="entry name" value="D-AMINO ACID OXIDASE"/>
    <property type="match status" value="1"/>
</dbReference>
<dbReference type="Proteomes" id="UP000245768">
    <property type="component" value="Unassembled WGS sequence"/>
</dbReference>
<dbReference type="SUPFAM" id="SSF51971">
    <property type="entry name" value="Nucleotide-binding domain"/>
    <property type="match status" value="1"/>
</dbReference>
<feature type="domain" description="FAD dependent oxidoreductase" evidence="7">
    <location>
        <begin position="211"/>
        <end position="425"/>
    </location>
</feature>
<keyword evidence="4" id="KW-0274">FAD</keyword>
<evidence type="ECO:0000256" key="3">
    <source>
        <dbReference type="ARBA" id="ARBA00022630"/>
    </source>
</evidence>
<dbReference type="GO" id="GO:0071949">
    <property type="term" value="F:FAD binding"/>
    <property type="evidence" value="ECO:0007669"/>
    <property type="project" value="InterPro"/>
</dbReference>
<keyword evidence="9" id="KW-1185">Reference proteome</keyword>
<evidence type="ECO:0000313" key="9">
    <source>
        <dbReference type="Proteomes" id="UP000245768"/>
    </source>
</evidence>
<evidence type="ECO:0000256" key="2">
    <source>
        <dbReference type="ARBA" id="ARBA00006730"/>
    </source>
</evidence>
<evidence type="ECO:0000256" key="1">
    <source>
        <dbReference type="ARBA" id="ARBA00001974"/>
    </source>
</evidence>
<dbReference type="GO" id="GO:0003884">
    <property type="term" value="F:D-amino-acid oxidase activity"/>
    <property type="evidence" value="ECO:0007669"/>
    <property type="project" value="InterPro"/>
</dbReference>
<dbReference type="GO" id="GO:0019478">
    <property type="term" value="P:D-amino acid catabolic process"/>
    <property type="evidence" value="ECO:0007669"/>
    <property type="project" value="TreeGrafter"/>
</dbReference>
<evidence type="ECO:0000259" key="7">
    <source>
        <dbReference type="Pfam" id="PF01266"/>
    </source>
</evidence>
<comment type="cofactor">
    <cofactor evidence="1">
        <name>FAD</name>
        <dbReference type="ChEBI" id="CHEBI:57692"/>
    </cofactor>
</comment>
<dbReference type="InterPro" id="IPR023209">
    <property type="entry name" value="DAO"/>
</dbReference>
<keyword evidence="5" id="KW-0560">Oxidoreductase</keyword>
<dbReference type="EMBL" id="KZ819638">
    <property type="protein sequence ID" value="PWN88096.1"/>
    <property type="molecule type" value="Genomic_DNA"/>
</dbReference>
<dbReference type="Pfam" id="PF01266">
    <property type="entry name" value="DAO"/>
    <property type="match status" value="1"/>
</dbReference>
<dbReference type="OrthoDB" id="2015447at2759"/>
<dbReference type="InterPro" id="IPR006181">
    <property type="entry name" value="D-amino_acid_oxidase_CS"/>
</dbReference>
<dbReference type="PROSITE" id="PS00677">
    <property type="entry name" value="DAO"/>
    <property type="match status" value="1"/>
</dbReference>
<dbReference type="STRING" id="215250.A0A316YG69"/>
<dbReference type="InterPro" id="IPR006076">
    <property type="entry name" value="FAD-dep_OxRdtase"/>
</dbReference>
<dbReference type="SUPFAM" id="SSF54373">
    <property type="entry name" value="FAD-linked reductases, C-terminal domain"/>
    <property type="match status" value="1"/>
</dbReference>
<evidence type="ECO:0000313" key="8">
    <source>
        <dbReference type="EMBL" id="PWN88096.1"/>
    </source>
</evidence>
<dbReference type="Gene3D" id="3.40.50.720">
    <property type="entry name" value="NAD(P)-binding Rossmann-like Domain"/>
    <property type="match status" value="1"/>
</dbReference>
<name>A0A316YG69_9BASI</name>
<dbReference type="Gene3D" id="3.30.9.10">
    <property type="entry name" value="D-Amino Acid Oxidase, subunit A, domain 2"/>
    <property type="match status" value="1"/>
</dbReference>
<dbReference type="AlphaFoldDB" id="A0A316YG69"/>
<dbReference type="GeneID" id="37045554"/>
<dbReference type="InParanoid" id="A0A316YG69"/>
<proteinExistence type="inferred from homology"/>
<dbReference type="RefSeq" id="XP_025375294.1">
    <property type="nucleotide sequence ID" value="XM_025523638.1"/>
</dbReference>
<dbReference type="GO" id="GO:0005737">
    <property type="term" value="C:cytoplasm"/>
    <property type="evidence" value="ECO:0007669"/>
    <property type="project" value="TreeGrafter"/>
</dbReference>